<dbReference type="EMBL" id="BDGU01000292">
    <property type="protein sequence ID" value="GAW06066.1"/>
    <property type="molecule type" value="Genomic_DNA"/>
</dbReference>
<feature type="transmembrane region" description="Helical" evidence="1">
    <location>
        <begin position="45"/>
        <end position="62"/>
    </location>
</feature>
<dbReference type="AlphaFoldDB" id="A0A1Q3EFW1"/>
<dbReference type="STRING" id="5353.A0A1Q3EFW1"/>
<dbReference type="Proteomes" id="UP000188533">
    <property type="component" value="Unassembled WGS sequence"/>
</dbReference>
<keyword evidence="1" id="KW-0472">Membrane</keyword>
<evidence type="ECO:0000256" key="1">
    <source>
        <dbReference type="SAM" id="Phobius"/>
    </source>
</evidence>
<reference evidence="2 3" key="1">
    <citation type="submission" date="2016-08" db="EMBL/GenBank/DDBJ databases">
        <authorList>
            <consortium name="Lentinula edodes genome sequencing consortium"/>
            <person name="Sakamoto Y."/>
            <person name="Nakade K."/>
            <person name="Sato S."/>
            <person name="Yoshida Y."/>
            <person name="Miyazaki K."/>
            <person name="Natsume S."/>
            <person name="Konno N."/>
        </authorList>
    </citation>
    <scope>NUCLEOTIDE SEQUENCE [LARGE SCALE GENOMIC DNA]</scope>
    <source>
        <strain evidence="2 3">NBRC 111202</strain>
    </source>
</reference>
<evidence type="ECO:0000313" key="2">
    <source>
        <dbReference type="EMBL" id="GAW06066.1"/>
    </source>
</evidence>
<keyword evidence="3" id="KW-1185">Reference proteome</keyword>
<accession>A0A1Q3EFW1</accession>
<protein>
    <submittedName>
        <fullName evidence="2">Glycosyltransferase family 32 protein</fullName>
    </submittedName>
</protein>
<keyword evidence="1" id="KW-1133">Transmembrane helix</keyword>
<evidence type="ECO:0000313" key="3">
    <source>
        <dbReference type="Proteomes" id="UP000188533"/>
    </source>
</evidence>
<keyword evidence="1" id="KW-0812">Transmembrane</keyword>
<organism evidence="2 3">
    <name type="scientific">Lentinula edodes</name>
    <name type="common">Shiitake mushroom</name>
    <name type="synonym">Lentinus edodes</name>
    <dbReference type="NCBI Taxonomy" id="5353"/>
    <lineage>
        <taxon>Eukaryota</taxon>
        <taxon>Fungi</taxon>
        <taxon>Dikarya</taxon>
        <taxon>Basidiomycota</taxon>
        <taxon>Agaricomycotina</taxon>
        <taxon>Agaricomycetes</taxon>
        <taxon>Agaricomycetidae</taxon>
        <taxon>Agaricales</taxon>
        <taxon>Marasmiineae</taxon>
        <taxon>Omphalotaceae</taxon>
        <taxon>Lentinula</taxon>
    </lineage>
</organism>
<reference evidence="2 3" key="2">
    <citation type="submission" date="2017-02" db="EMBL/GenBank/DDBJ databases">
        <title>A genome survey and senescence transcriptome analysis in Lentinula edodes.</title>
        <authorList>
            <person name="Sakamoto Y."/>
            <person name="Nakade K."/>
            <person name="Sato S."/>
            <person name="Yoshida Y."/>
            <person name="Miyazaki K."/>
            <person name="Natsume S."/>
            <person name="Konno N."/>
        </authorList>
    </citation>
    <scope>NUCLEOTIDE SEQUENCE [LARGE SCALE GENOMIC DNA]</scope>
    <source>
        <strain evidence="2 3">NBRC 111202</strain>
    </source>
</reference>
<keyword evidence="2" id="KW-0808">Transferase</keyword>
<dbReference type="GO" id="GO:0016740">
    <property type="term" value="F:transferase activity"/>
    <property type="evidence" value="ECO:0007669"/>
    <property type="project" value="UniProtKB-KW"/>
</dbReference>
<sequence length="188" mass="21584">MAIRPQSYLPLPSVSTNESSGLSWHKGWPVFAFKRSFVFGRKRRNFVLLVLFGSIILFFFTLKNTFDFERIKNNLPFTAYPPTLVYRREDLQRIWAYEITSGHYPSTRSVPQQIGLKEVLNPGLPPRQTDSEARGQVIQGTGFLRVYPEIQHGNLSIAFPPRPAPGSIADMDVVMRHCDFSNQKKYFA</sequence>
<gene>
    <name evidence="2" type="ORF">LENED_007959</name>
</gene>
<proteinExistence type="predicted"/>
<comment type="caution">
    <text evidence="2">The sequence shown here is derived from an EMBL/GenBank/DDBJ whole genome shotgun (WGS) entry which is preliminary data.</text>
</comment>
<name>A0A1Q3EFW1_LENED</name>